<comment type="caution">
    <text evidence="2">The sequence shown here is derived from an EMBL/GenBank/DDBJ whole genome shotgun (WGS) entry which is preliminary data.</text>
</comment>
<feature type="transmembrane region" description="Helical" evidence="1">
    <location>
        <begin position="50"/>
        <end position="71"/>
    </location>
</feature>
<keyword evidence="1" id="KW-0812">Transmembrane</keyword>
<sequence length="324" mass="35470">MDEFELTRRLEQARPALPRRGDPLTPAAASTMQHIMTGRVQARRPRRSPIYLSVAAAIAVLLTVAVGMLTAQPAPVYATTTPPLLTVTPVEGTSKDLLMRLSEELPNTPAAESIRFQSWALALTIGDEGVVQSVAVEPEVRVVEHRPEGSRIEVRRGEPYDSYGNKIQVDGYQVGELIWEQDFRPGEFPYVFAEPPTDAAAYPEFLQAGSVVPDPTTGDYLNLVRDLLGERALTGAQTRAVLEFLATLPDLEVEGRVTDRLGRTGVSFTTDSRAPGEYVERIIISDTGLGILSFETTYVGNDRTDIQAPAVVSYTAWETTQPDN</sequence>
<dbReference type="AlphaFoldDB" id="A0A4V1QTG9"/>
<evidence type="ECO:0008006" key="4">
    <source>
        <dbReference type="Google" id="ProtNLM"/>
    </source>
</evidence>
<protein>
    <recommendedName>
        <fullName evidence="4">CU044_5270 family protein</fullName>
    </recommendedName>
</protein>
<organism evidence="2 3">
    <name type="scientific">Agromyces binzhouensis</name>
    <dbReference type="NCBI Taxonomy" id="1817495"/>
    <lineage>
        <taxon>Bacteria</taxon>
        <taxon>Bacillati</taxon>
        <taxon>Actinomycetota</taxon>
        <taxon>Actinomycetes</taxon>
        <taxon>Micrococcales</taxon>
        <taxon>Microbacteriaceae</taxon>
        <taxon>Agromyces</taxon>
    </lineage>
</organism>
<dbReference type="OrthoDB" id="3425969at2"/>
<evidence type="ECO:0000313" key="3">
    <source>
        <dbReference type="Proteomes" id="UP000292881"/>
    </source>
</evidence>
<name>A0A4V1QTG9_9MICO</name>
<evidence type="ECO:0000313" key="2">
    <source>
        <dbReference type="EMBL" id="RXZ51853.1"/>
    </source>
</evidence>
<keyword evidence="1" id="KW-1133">Transmembrane helix</keyword>
<evidence type="ECO:0000256" key="1">
    <source>
        <dbReference type="SAM" id="Phobius"/>
    </source>
</evidence>
<dbReference type="EMBL" id="SDPL01000002">
    <property type="protein sequence ID" value="RXZ51853.1"/>
    <property type="molecule type" value="Genomic_DNA"/>
</dbReference>
<reference evidence="2 3" key="1">
    <citation type="submission" date="2019-01" db="EMBL/GenBank/DDBJ databases">
        <authorList>
            <person name="Li J."/>
        </authorList>
    </citation>
    <scope>NUCLEOTIDE SEQUENCE [LARGE SCALE GENOMIC DNA]</scope>
    <source>
        <strain evidence="2 3">CGMCC 4.7180</strain>
    </source>
</reference>
<keyword evidence="1" id="KW-0472">Membrane</keyword>
<keyword evidence="3" id="KW-1185">Reference proteome</keyword>
<gene>
    <name evidence="2" type="ORF">ESO86_00430</name>
</gene>
<accession>A0A4V1QTG9</accession>
<proteinExistence type="predicted"/>
<dbReference type="RefSeq" id="WP_129232932.1">
    <property type="nucleotide sequence ID" value="NZ_SDPL01000002.1"/>
</dbReference>
<dbReference type="Proteomes" id="UP000292881">
    <property type="component" value="Unassembled WGS sequence"/>
</dbReference>